<sequence>MAYLALACKQGHGPHARVSRLPPATSAFTGRRRTGSFFLFLGNKAFLFIRHHRGTPSQPADRGWEGRDRPAIECQRGCQRGVAPRRALRTQGSAEELYLQIEVQSGPRPARLFSQPAPAEVAGLHTGWTMRGGCRGGGLNRSASLAFQHRGPKRALARAARRTHRGQLAVTPKSVRLPARPRLHSPRNSVLPVILSRKE</sequence>
<accession>A0A9Q1JDR2</accession>
<reference evidence="1" key="1">
    <citation type="journal article" date="2023" name="Science">
        <title>Genome structures resolve the early diversification of teleost fishes.</title>
        <authorList>
            <person name="Parey E."/>
            <person name="Louis A."/>
            <person name="Montfort J."/>
            <person name="Bouchez O."/>
            <person name="Roques C."/>
            <person name="Iampietro C."/>
            <person name="Lluch J."/>
            <person name="Castinel A."/>
            <person name="Donnadieu C."/>
            <person name="Desvignes T."/>
            <person name="Floi Bucao C."/>
            <person name="Jouanno E."/>
            <person name="Wen M."/>
            <person name="Mejri S."/>
            <person name="Dirks R."/>
            <person name="Jansen H."/>
            <person name="Henkel C."/>
            <person name="Chen W.J."/>
            <person name="Zahm M."/>
            <person name="Cabau C."/>
            <person name="Klopp C."/>
            <person name="Thompson A.W."/>
            <person name="Robinson-Rechavi M."/>
            <person name="Braasch I."/>
            <person name="Lecointre G."/>
            <person name="Bobe J."/>
            <person name="Postlethwait J.H."/>
            <person name="Berthelot C."/>
            <person name="Roest Crollius H."/>
            <person name="Guiguen Y."/>
        </authorList>
    </citation>
    <scope>NUCLEOTIDE SEQUENCE</scope>
    <source>
        <strain evidence="1">WJC10195</strain>
    </source>
</reference>
<dbReference type="AlphaFoldDB" id="A0A9Q1JDR2"/>
<dbReference type="EMBL" id="JAINUF010000001">
    <property type="protein sequence ID" value="KAJ8380564.1"/>
    <property type="molecule type" value="Genomic_DNA"/>
</dbReference>
<evidence type="ECO:0000313" key="2">
    <source>
        <dbReference type="Proteomes" id="UP001152622"/>
    </source>
</evidence>
<proteinExistence type="predicted"/>
<organism evidence="1 2">
    <name type="scientific">Synaphobranchus kaupii</name>
    <name type="common">Kaup's arrowtooth eel</name>
    <dbReference type="NCBI Taxonomy" id="118154"/>
    <lineage>
        <taxon>Eukaryota</taxon>
        <taxon>Metazoa</taxon>
        <taxon>Chordata</taxon>
        <taxon>Craniata</taxon>
        <taxon>Vertebrata</taxon>
        <taxon>Euteleostomi</taxon>
        <taxon>Actinopterygii</taxon>
        <taxon>Neopterygii</taxon>
        <taxon>Teleostei</taxon>
        <taxon>Anguilliformes</taxon>
        <taxon>Synaphobranchidae</taxon>
        <taxon>Synaphobranchus</taxon>
    </lineage>
</organism>
<dbReference type="Proteomes" id="UP001152622">
    <property type="component" value="Chromosome 1"/>
</dbReference>
<keyword evidence="2" id="KW-1185">Reference proteome</keyword>
<name>A0A9Q1JDR2_SYNKA</name>
<gene>
    <name evidence="1" type="ORF">SKAU_G00013420</name>
</gene>
<comment type="caution">
    <text evidence="1">The sequence shown here is derived from an EMBL/GenBank/DDBJ whole genome shotgun (WGS) entry which is preliminary data.</text>
</comment>
<evidence type="ECO:0000313" key="1">
    <source>
        <dbReference type="EMBL" id="KAJ8380564.1"/>
    </source>
</evidence>
<protein>
    <submittedName>
        <fullName evidence="1">Uncharacterized protein</fullName>
    </submittedName>
</protein>